<reference evidence="1 2" key="1">
    <citation type="submission" date="2019-03" db="EMBL/GenBank/DDBJ databases">
        <title>Genomic Encyclopedia of Type Strains, Phase III (KMG-III): the genomes of soil and plant-associated and newly described type strains.</title>
        <authorList>
            <person name="Whitman W."/>
        </authorList>
    </citation>
    <scope>NUCLEOTIDE SEQUENCE [LARGE SCALE GENOMIC DNA]</scope>
    <source>
        <strain evidence="1 2">VKM Ac-2527</strain>
    </source>
</reference>
<keyword evidence="2" id="KW-1185">Reference proteome</keyword>
<accession>A0A4R6KI21</accession>
<gene>
    <name evidence="1" type="ORF">EV643_104224</name>
</gene>
<evidence type="ECO:0000313" key="2">
    <source>
        <dbReference type="Proteomes" id="UP000295388"/>
    </source>
</evidence>
<dbReference type="Proteomes" id="UP000295388">
    <property type="component" value="Unassembled WGS sequence"/>
</dbReference>
<name>A0A4R6KI21_9ACTN</name>
<dbReference type="EMBL" id="SNWQ01000004">
    <property type="protein sequence ID" value="TDO50730.1"/>
    <property type="molecule type" value="Genomic_DNA"/>
</dbReference>
<protein>
    <submittedName>
        <fullName evidence="1">Uncharacterized protein</fullName>
    </submittedName>
</protein>
<evidence type="ECO:0000313" key="1">
    <source>
        <dbReference type="EMBL" id="TDO50730.1"/>
    </source>
</evidence>
<proteinExistence type="predicted"/>
<dbReference type="AlphaFoldDB" id="A0A4R6KI21"/>
<organism evidence="1 2">
    <name type="scientific">Kribbella caucasensis</name>
    <dbReference type="NCBI Taxonomy" id="2512215"/>
    <lineage>
        <taxon>Bacteria</taxon>
        <taxon>Bacillati</taxon>
        <taxon>Actinomycetota</taxon>
        <taxon>Actinomycetes</taxon>
        <taxon>Propionibacteriales</taxon>
        <taxon>Kribbellaceae</taxon>
        <taxon>Kribbella</taxon>
    </lineage>
</organism>
<sequence>MNLDCCSSSRLCCRPVTRISRAPDQVEACRATVVKMLRVEDLASTRSCSWTITAVG</sequence>
<comment type="caution">
    <text evidence="1">The sequence shown here is derived from an EMBL/GenBank/DDBJ whole genome shotgun (WGS) entry which is preliminary data.</text>
</comment>